<reference evidence="3" key="1">
    <citation type="submission" date="2020-05" db="EMBL/GenBank/DDBJ databases">
        <authorList>
            <person name="Chiriac C."/>
            <person name="Salcher M."/>
            <person name="Ghai R."/>
            <person name="Kavagutti S V."/>
        </authorList>
    </citation>
    <scope>NUCLEOTIDE SEQUENCE</scope>
</reference>
<dbReference type="CDD" id="cd05233">
    <property type="entry name" value="SDR_c"/>
    <property type="match status" value="1"/>
</dbReference>
<dbReference type="SUPFAM" id="SSF51735">
    <property type="entry name" value="NAD(P)-binding Rossmann-fold domains"/>
    <property type="match status" value="1"/>
</dbReference>
<dbReference type="GO" id="GO:0016491">
    <property type="term" value="F:oxidoreductase activity"/>
    <property type="evidence" value="ECO:0007669"/>
    <property type="project" value="UniProtKB-KW"/>
</dbReference>
<dbReference type="EMBL" id="CAFBND010000074">
    <property type="protein sequence ID" value="CAB4950289.1"/>
    <property type="molecule type" value="Genomic_DNA"/>
</dbReference>
<dbReference type="Pfam" id="PF13561">
    <property type="entry name" value="adh_short_C2"/>
    <property type="match status" value="1"/>
</dbReference>
<protein>
    <submittedName>
        <fullName evidence="3">Unannotated protein</fullName>
    </submittedName>
</protein>
<evidence type="ECO:0000313" key="4">
    <source>
        <dbReference type="EMBL" id="CAB5031688.1"/>
    </source>
</evidence>
<evidence type="ECO:0000256" key="1">
    <source>
        <dbReference type="ARBA" id="ARBA00006484"/>
    </source>
</evidence>
<dbReference type="PANTHER" id="PTHR24321:SF15">
    <property type="entry name" value="OXIDOREDUCTASE UCPA"/>
    <property type="match status" value="1"/>
</dbReference>
<proteinExistence type="inferred from homology"/>
<dbReference type="InterPro" id="IPR002347">
    <property type="entry name" value="SDR_fam"/>
</dbReference>
<keyword evidence="2" id="KW-0560">Oxidoreductase</keyword>
<name>A0A6J7K678_9ZZZZ</name>
<dbReference type="Gene3D" id="3.40.50.720">
    <property type="entry name" value="NAD(P)-binding Rossmann-like Domain"/>
    <property type="match status" value="1"/>
</dbReference>
<evidence type="ECO:0000256" key="2">
    <source>
        <dbReference type="ARBA" id="ARBA00023002"/>
    </source>
</evidence>
<dbReference type="EMBL" id="CAFBPU010000018">
    <property type="protein sequence ID" value="CAB5031688.1"/>
    <property type="molecule type" value="Genomic_DNA"/>
</dbReference>
<evidence type="ECO:0000313" key="3">
    <source>
        <dbReference type="EMBL" id="CAB4950289.1"/>
    </source>
</evidence>
<accession>A0A6J7K678</accession>
<dbReference type="AlphaFoldDB" id="A0A6J7K678"/>
<gene>
    <name evidence="3" type="ORF">UFOPK3752_01611</name>
    <name evidence="4" type="ORF">UFOPK4150_01041</name>
</gene>
<dbReference type="PRINTS" id="PR00081">
    <property type="entry name" value="GDHRDH"/>
</dbReference>
<organism evidence="3">
    <name type="scientific">freshwater metagenome</name>
    <dbReference type="NCBI Taxonomy" id="449393"/>
    <lineage>
        <taxon>unclassified sequences</taxon>
        <taxon>metagenomes</taxon>
        <taxon>ecological metagenomes</taxon>
    </lineage>
</organism>
<comment type="similarity">
    <text evidence="1">Belongs to the short-chain dehydrogenases/reductases (SDR) family.</text>
</comment>
<dbReference type="FunFam" id="3.40.50.720:FF:000084">
    <property type="entry name" value="Short-chain dehydrogenase reductase"/>
    <property type="match status" value="1"/>
</dbReference>
<sequence length="258" mass="27324">MSNALQDRIALITAAGSGMGRASAVRMAREGATVIVADINDEGAAETVRLIEAEGFGKGVAYHLDATDMGAIKTMFEFVDTEFGRLNVLYNHVGSPGPAGLQITDEQWELTVDLNMKSAFFATMYAEPLLRREAGKASIIYTASVSGLVGSLASPLYSMVKGSLVSFSKSLAMSLGPDIRVNVIAPGAVDTPMLTQFFGRDDESLAPERVKMFVETGVPLKRPCKPEEVAEAALFLASDASSYITGVTLPVDGGYVAK</sequence>
<dbReference type="InterPro" id="IPR036291">
    <property type="entry name" value="NAD(P)-bd_dom_sf"/>
</dbReference>
<dbReference type="PANTHER" id="PTHR24321">
    <property type="entry name" value="DEHYDROGENASES, SHORT CHAIN"/>
    <property type="match status" value="1"/>
</dbReference>